<dbReference type="EMBL" id="JAAGPU010000005">
    <property type="protein sequence ID" value="NEU04181.1"/>
    <property type="molecule type" value="Genomic_DNA"/>
</dbReference>
<dbReference type="AlphaFoldDB" id="A0A6M0H2R8"/>
<keyword evidence="3" id="KW-1185">Reference proteome</keyword>
<evidence type="ECO:0000256" key="1">
    <source>
        <dbReference type="SAM" id="Phobius"/>
    </source>
</evidence>
<feature type="transmembrane region" description="Helical" evidence="1">
    <location>
        <begin position="6"/>
        <end position="22"/>
    </location>
</feature>
<dbReference type="RefSeq" id="WP_199869386.1">
    <property type="nucleotide sequence ID" value="NZ_JAAGPU010000005.1"/>
</dbReference>
<keyword evidence="1" id="KW-0812">Transmembrane</keyword>
<proteinExistence type="predicted"/>
<evidence type="ECO:0000313" key="3">
    <source>
        <dbReference type="Proteomes" id="UP000481872"/>
    </source>
</evidence>
<comment type="caution">
    <text evidence="2">The sequence shown here is derived from an EMBL/GenBank/DDBJ whole genome shotgun (WGS) entry which is preliminary data.</text>
</comment>
<organism evidence="2 3">
    <name type="scientific">Clostridium senegalense</name>
    <dbReference type="NCBI Taxonomy" id="1465809"/>
    <lineage>
        <taxon>Bacteria</taxon>
        <taxon>Bacillati</taxon>
        <taxon>Bacillota</taxon>
        <taxon>Clostridia</taxon>
        <taxon>Eubacteriales</taxon>
        <taxon>Clostridiaceae</taxon>
        <taxon>Clostridium</taxon>
    </lineage>
</organism>
<protein>
    <submittedName>
        <fullName evidence="2">Uncharacterized protein</fullName>
    </submittedName>
</protein>
<accession>A0A6M0H2R8</accession>
<evidence type="ECO:0000313" key="2">
    <source>
        <dbReference type="EMBL" id="NEU04181.1"/>
    </source>
</evidence>
<feature type="transmembrane region" description="Helical" evidence="1">
    <location>
        <begin position="172"/>
        <end position="192"/>
    </location>
</feature>
<name>A0A6M0H2R8_9CLOT</name>
<feature type="transmembrane region" description="Helical" evidence="1">
    <location>
        <begin position="56"/>
        <end position="73"/>
    </location>
</feature>
<sequence>MLNVSLVLGILVSFSTFLLIFLKRKFIIKSYIESFYVMTYFNLCYLAYAIEYHSLISFKSLFVLALMGILYYISFDHGKYSYSIYGERGYSVDDLILYYLRKNNIKFKTVNNSYILYFYDEILKIEVNSLNICSNISLNTNASNTNRLDALAEDINSYFNTQRKKHSLKSKMLYSSFLFIFVILTVASILQLNNILI</sequence>
<reference evidence="2 3" key="1">
    <citation type="submission" date="2020-02" db="EMBL/GenBank/DDBJ databases">
        <title>Genome assembly of a novel Clostridium senegalense strain.</title>
        <authorList>
            <person name="Gupta T.B."/>
            <person name="Jauregui R."/>
            <person name="Maclean P."/>
            <person name="Nawarathana A."/>
            <person name="Brightwell G."/>
        </authorList>
    </citation>
    <scope>NUCLEOTIDE SEQUENCE [LARGE SCALE GENOMIC DNA]</scope>
    <source>
        <strain evidence="2 3">AGRFS4</strain>
    </source>
</reference>
<dbReference type="Proteomes" id="UP000481872">
    <property type="component" value="Unassembled WGS sequence"/>
</dbReference>
<keyword evidence="1" id="KW-0472">Membrane</keyword>
<gene>
    <name evidence="2" type="ORF">G3M99_04765</name>
</gene>
<keyword evidence="1" id="KW-1133">Transmembrane helix</keyword>
<feature type="transmembrane region" description="Helical" evidence="1">
    <location>
        <begin position="34"/>
        <end position="50"/>
    </location>
</feature>